<name>A0ABQ0IWD0_GLUTH</name>
<evidence type="ECO:0000256" key="1">
    <source>
        <dbReference type="SAM" id="Phobius"/>
    </source>
</evidence>
<keyword evidence="1" id="KW-0472">Membrane</keyword>
<evidence type="ECO:0000313" key="2">
    <source>
        <dbReference type="EMBL" id="GAD26515.1"/>
    </source>
</evidence>
<dbReference type="EMBL" id="BASM01000018">
    <property type="protein sequence ID" value="GAD26515.1"/>
    <property type="molecule type" value="Genomic_DNA"/>
</dbReference>
<dbReference type="Proteomes" id="UP000018209">
    <property type="component" value="Unassembled WGS sequence"/>
</dbReference>
<keyword evidence="1" id="KW-1133">Transmembrane helix</keyword>
<proteinExistence type="predicted"/>
<organism evidence="2 3">
    <name type="scientific">Gluconobacter thailandicus NBRC 3257</name>
    <dbReference type="NCBI Taxonomy" id="1381097"/>
    <lineage>
        <taxon>Bacteria</taxon>
        <taxon>Pseudomonadati</taxon>
        <taxon>Pseudomonadota</taxon>
        <taxon>Alphaproteobacteria</taxon>
        <taxon>Acetobacterales</taxon>
        <taxon>Acetobacteraceae</taxon>
        <taxon>Gluconobacter</taxon>
    </lineage>
</organism>
<keyword evidence="3" id="KW-1185">Reference proteome</keyword>
<evidence type="ECO:0000313" key="3">
    <source>
        <dbReference type="Proteomes" id="UP000018209"/>
    </source>
</evidence>
<accession>A0ABQ0IWD0</accession>
<keyword evidence="1" id="KW-0812">Transmembrane</keyword>
<sequence length="44" mass="5034">MEPGTGRAPVRRSRCLRLGAGCLPPALITLWALLRLRKYYEHLQ</sequence>
<comment type="caution">
    <text evidence="2">The sequence shown here is derived from an EMBL/GenBank/DDBJ whole genome shotgun (WGS) entry which is preliminary data.</text>
</comment>
<reference evidence="2 3" key="1">
    <citation type="submission" date="2013-08" db="EMBL/GenBank/DDBJ databases">
        <title>Gluconobacter thailandicus NBRC 3257 whole genome sequence.</title>
        <authorList>
            <person name="Matsutani M."/>
            <person name="Yakushi T."/>
            <person name="Matsushita K."/>
        </authorList>
    </citation>
    <scope>NUCLEOTIDE SEQUENCE [LARGE SCALE GENOMIC DNA]</scope>
    <source>
        <strain evidence="2 3">NBRC 3257</strain>
    </source>
</reference>
<gene>
    <name evidence="2" type="ORF">NBRC3257_1514</name>
</gene>
<protein>
    <submittedName>
        <fullName evidence="2">Uncharacterized protein</fullName>
    </submittedName>
</protein>
<feature type="transmembrane region" description="Helical" evidence="1">
    <location>
        <begin position="15"/>
        <end position="34"/>
    </location>
</feature>